<evidence type="ECO:0000313" key="6">
    <source>
        <dbReference type="EMBL" id="MFC5064793.1"/>
    </source>
</evidence>
<dbReference type="Pfam" id="PF00535">
    <property type="entry name" value="Glycos_transf_2"/>
    <property type="match status" value="1"/>
</dbReference>
<comment type="pathway">
    <text evidence="1">Cell wall biogenesis; cell wall polysaccharide biosynthesis.</text>
</comment>
<dbReference type="Gene3D" id="3.90.550.10">
    <property type="entry name" value="Spore Coat Polysaccharide Biosynthesis Protein SpsA, Chain A"/>
    <property type="match status" value="1"/>
</dbReference>
<reference evidence="7" key="1">
    <citation type="journal article" date="2019" name="Int. J. Syst. Evol. Microbiol.">
        <title>The Global Catalogue of Microorganisms (GCM) 10K type strain sequencing project: providing services to taxonomists for standard genome sequencing and annotation.</title>
        <authorList>
            <consortium name="The Broad Institute Genomics Platform"/>
            <consortium name="The Broad Institute Genome Sequencing Center for Infectious Disease"/>
            <person name="Wu L."/>
            <person name="Ma J."/>
        </authorList>
    </citation>
    <scope>NUCLEOTIDE SEQUENCE [LARGE SCALE GENOMIC DNA]</scope>
    <source>
        <strain evidence="7">CGMCC 4.7093</strain>
    </source>
</reference>
<feature type="non-terminal residue" evidence="6">
    <location>
        <position position="309"/>
    </location>
</feature>
<dbReference type="GO" id="GO:0016757">
    <property type="term" value="F:glycosyltransferase activity"/>
    <property type="evidence" value="ECO:0007669"/>
    <property type="project" value="UniProtKB-KW"/>
</dbReference>
<dbReference type="EMBL" id="JBHSIV010000027">
    <property type="protein sequence ID" value="MFC5064793.1"/>
    <property type="molecule type" value="Genomic_DNA"/>
</dbReference>
<gene>
    <name evidence="6" type="ORF">ACFPBZ_21395</name>
</gene>
<keyword evidence="7" id="KW-1185">Reference proteome</keyword>
<name>A0ABV9YQ38_9PSEU</name>
<comment type="caution">
    <text evidence="6">The sequence shown here is derived from an EMBL/GenBank/DDBJ whole genome shotgun (WGS) entry which is preliminary data.</text>
</comment>
<dbReference type="PANTHER" id="PTHR43179:SF12">
    <property type="entry name" value="GALACTOFURANOSYLTRANSFERASE GLFT2"/>
    <property type="match status" value="1"/>
</dbReference>
<dbReference type="SUPFAM" id="SSF53448">
    <property type="entry name" value="Nucleotide-diphospho-sugar transferases"/>
    <property type="match status" value="1"/>
</dbReference>
<feature type="domain" description="Glycosyltransferase 2-like" evidence="5">
    <location>
        <begin position="13"/>
        <end position="186"/>
    </location>
</feature>
<evidence type="ECO:0000256" key="2">
    <source>
        <dbReference type="ARBA" id="ARBA00006739"/>
    </source>
</evidence>
<sequence>MTHDRAALPTSAVVVCAYTERRWDDLRAAIDSITAQTHRPERVVLVIDHHRGLAVRARGFFDPSVEVVENQRRRGLSGARNTALDVLAEQGGLPEVVAFLDDDAAARPDWLARLLAGFDDDDVVAVGGAAAPRWDGTTTAPAVLPAELWWVVGCSFTGQTGTSGAGAPVEVRNVMGCSMAFRRDALIATGGFGEDMGRVGTVPLGCEETELCLRMRRLVPGARILFDEGAVVDHHVSADRHGWPYLLRRSHAEGVSKAVVARRHGAADGLSAERAYTRHVLPAAVARELRATGRALGAGDGAGARRGLV</sequence>
<organism evidence="6 7">
    <name type="scientific">Actinomycetospora atypica</name>
    <dbReference type="NCBI Taxonomy" id="1290095"/>
    <lineage>
        <taxon>Bacteria</taxon>
        <taxon>Bacillati</taxon>
        <taxon>Actinomycetota</taxon>
        <taxon>Actinomycetes</taxon>
        <taxon>Pseudonocardiales</taxon>
        <taxon>Pseudonocardiaceae</taxon>
        <taxon>Actinomycetospora</taxon>
    </lineage>
</organism>
<dbReference type="Proteomes" id="UP001595947">
    <property type="component" value="Unassembled WGS sequence"/>
</dbReference>
<keyword evidence="4 6" id="KW-0808">Transferase</keyword>
<dbReference type="RefSeq" id="WP_378038137.1">
    <property type="nucleotide sequence ID" value="NZ_JBHSIV010000027.1"/>
</dbReference>
<proteinExistence type="inferred from homology"/>
<dbReference type="PANTHER" id="PTHR43179">
    <property type="entry name" value="RHAMNOSYLTRANSFERASE WBBL"/>
    <property type="match status" value="1"/>
</dbReference>
<comment type="similarity">
    <text evidence="2">Belongs to the glycosyltransferase 2 family.</text>
</comment>
<evidence type="ECO:0000256" key="3">
    <source>
        <dbReference type="ARBA" id="ARBA00022676"/>
    </source>
</evidence>
<dbReference type="InterPro" id="IPR001173">
    <property type="entry name" value="Glyco_trans_2-like"/>
</dbReference>
<accession>A0ABV9YQ38</accession>
<keyword evidence="3 6" id="KW-0328">Glycosyltransferase</keyword>
<protein>
    <submittedName>
        <fullName evidence="6">Glycosyltransferase family 2 protein</fullName>
        <ecNumber evidence="6">2.4.-.-</ecNumber>
    </submittedName>
</protein>
<evidence type="ECO:0000259" key="5">
    <source>
        <dbReference type="Pfam" id="PF00535"/>
    </source>
</evidence>
<dbReference type="InterPro" id="IPR029044">
    <property type="entry name" value="Nucleotide-diphossugar_trans"/>
</dbReference>
<evidence type="ECO:0000313" key="7">
    <source>
        <dbReference type="Proteomes" id="UP001595947"/>
    </source>
</evidence>
<dbReference type="EC" id="2.4.-.-" evidence="6"/>
<evidence type="ECO:0000256" key="4">
    <source>
        <dbReference type="ARBA" id="ARBA00022679"/>
    </source>
</evidence>
<evidence type="ECO:0000256" key="1">
    <source>
        <dbReference type="ARBA" id="ARBA00004776"/>
    </source>
</evidence>